<dbReference type="GO" id="GO:0046872">
    <property type="term" value="F:metal ion binding"/>
    <property type="evidence" value="ECO:0007669"/>
    <property type="project" value="UniProtKB-KW"/>
</dbReference>
<dbReference type="OrthoDB" id="9815348at2"/>
<keyword evidence="15" id="KW-1185">Reference proteome</keyword>
<evidence type="ECO:0000256" key="3">
    <source>
        <dbReference type="ARBA" id="ARBA00005165"/>
    </source>
</evidence>
<dbReference type="Gene3D" id="3.20.20.70">
    <property type="entry name" value="Aldolase class I"/>
    <property type="match status" value="1"/>
</dbReference>
<evidence type="ECO:0000256" key="5">
    <source>
        <dbReference type="ARBA" id="ARBA00022723"/>
    </source>
</evidence>
<evidence type="ECO:0000256" key="2">
    <source>
        <dbReference type="ARBA" id="ARBA00003814"/>
    </source>
</evidence>
<dbReference type="GO" id="GO:0009228">
    <property type="term" value="P:thiamine biosynthetic process"/>
    <property type="evidence" value="ECO:0007669"/>
    <property type="project" value="UniProtKB-KW"/>
</dbReference>
<evidence type="ECO:0000256" key="9">
    <source>
        <dbReference type="ARBA" id="ARBA00047851"/>
    </source>
</evidence>
<evidence type="ECO:0000256" key="6">
    <source>
        <dbReference type="ARBA" id="ARBA00022842"/>
    </source>
</evidence>
<organism evidence="14 15">
    <name type="scientific">Hydrogenobacter hydrogenophilus</name>
    <dbReference type="NCBI Taxonomy" id="35835"/>
    <lineage>
        <taxon>Bacteria</taxon>
        <taxon>Pseudomonadati</taxon>
        <taxon>Aquificota</taxon>
        <taxon>Aquificia</taxon>
        <taxon>Aquificales</taxon>
        <taxon>Aquificaceae</taxon>
        <taxon>Hydrogenobacter</taxon>
    </lineage>
</organism>
<dbReference type="RefSeq" id="WP_096602108.1">
    <property type="nucleotide sequence ID" value="NZ_OBEN01000005.1"/>
</dbReference>
<dbReference type="InterPro" id="IPR036206">
    <property type="entry name" value="ThiamineP_synth_sf"/>
</dbReference>
<dbReference type="UniPathway" id="UPA00060">
    <property type="reaction ID" value="UER00141"/>
</dbReference>
<feature type="domain" description="Thiamine phosphate synthase/TenI" evidence="13">
    <location>
        <begin position="5"/>
        <end position="181"/>
    </location>
</feature>
<evidence type="ECO:0000313" key="15">
    <source>
        <dbReference type="Proteomes" id="UP000218627"/>
    </source>
</evidence>
<dbReference type="GO" id="GO:0009229">
    <property type="term" value="P:thiamine diphosphate biosynthetic process"/>
    <property type="evidence" value="ECO:0007669"/>
    <property type="project" value="UniProtKB-UniPathway"/>
</dbReference>
<comment type="similarity">
    <text evidence="11">Belongs to the thiamine-phosphate synthase family.</text>
</comment>
<evidence type="ECO:0000256" key="4">
    <source>
        <dbReference type="ARBA" id="ARBA00022679"/>
    </source>
</evidence>
<dbReference type="InterPro" id="IPR013785">
    <property type="entry name" value="Aldolase_TIM"/>
</dbReference>
<evidence type="ECO:0000256" key="8">
    <source>
        <dbReference type="ARBA" id="ARBA00047334"/>
    </source>
</evidence>
<evidence type="ECO:0000313" key="14">
    <source>
        <dbReference type="EMBL" id="SNZ14379.1"/>
    </source>
</evidence>
<dbReference type="SUPFAM" id="SSF51391">
    <property type="entry name" value="Thiamin phosphate synthase"/>
    <property type="match status" value="1"/>
</dbReference>
<keyword evidence="5" id="KW-0479">Metal-binding</keyword>
<reference evidence="15" key="1">
    <citation type="submission" date="2017-09" db="EMBL/GenBank/DDBJ databases">
        <authorList>
            <person name="Varghese N."/>
            <person name="Submissions S."/>
        </authorList>
    </citation>
    <scope>NUCLEOTIDE SEQUENCE [LARGE SCALE GENOMIC DNA]</scope>
    <source>
        <strain evidence="15">DSM 2913</strain>
    </source>
</reference>
<keyword evidence="4 11" id="KW-0808">Transferase</keyword>
<dbReference type="NCBIfam" id="TIGR00693">
    <property type="entry name" value="thiE"/>
    <property type="match status" value="1"/>
</dbReference>
<dbReference type="PANTHER" id="PTHR20857:SF15">
    <property type="entry name" value="THIAMINE-PHOSPHATE SYNTHASE"/>
    <property type="match status" value="1"/>
</dbReference>
<dbReference type="AlphaFoldDB" id="A0A285NY60"/>
<dbReference type="GO" id="GO:0005737">
    <property type="term" value="C:cytoplasm"/>
    <property type="evidence" value="ECO:0007669"/>
    <property type="project" value="TreeGrafter"/>
</dbReference>
<comment type="catalytic activity">
    <reaction evidence="9 11">
        <text>2-(2-carboxy-4-methylthiazol-5-yl)ethyl phosphate + 4-amino-2-methyl-5-(diphosphooxymethyl)pyrimidine + 2 H(+) = thiamine phosphate + CO2 + diphosphate</text>
        <dbReference type="Rhea" id="RHEA:47848"/>
        <dbReference type="ChEBI" id="CHEBI:15378"/>
        <dbReference type="ChEBI" id="CHEBI:16526"/>
        <dbReference type="ChEBI" id="CHEBI:33019"/>
        <dbReference type="ChEBI" id="CHEBI:37575"/>
        <dbReference type="ChEBI" id="CHEBI:57841"/>
        <dbReference type="ChEBI" id="CHEBI:62890"/>
        <dbReference type="EC" id="2.5.1.3"/>
    </reaction>
</comment>
<keyword evidence="7 11" id="KW-0784">Thiamine biosynthesis</keyword>
<dbReference type="FunFam" id="3.20.20.70:FF:000096">
    <property type="entry name" value="Thiamine-phosphate synthase"/>
    <property type="match status" value="1"/>
</dbReference>
<sequence length="185" mass="20453">MLPRLYAITDSQKYGDDFWGSLRKVLERGVKMLQLREKSISGRDYYEKALIARQITKEYSALLLINDRVDIALAVSADGVHLPQNGMPPSAVRKLKKDLIIGFSAHDLESALFAEKEGADFITLSPIFKTSSHPHAEPIGLSALQEVSQKVSIPVYALGGITWEKIKLCYKNGAYGIAGVSLFLE</sequence>
<comment type="catalytic activity">
    <reaction evidence="10 11">
        <text>2-[(2R,5Z)-2-carboxy-4-methylthiazol-5(2H)-ylidene]ethyl phosphate + 4-amino-2-methyl-5-(diphosphooxymethyl)pyrimidine + 2 H(+) = thiamine phosphate + CO2 + diphosphate</text>
        <dbReference type="Rhea" id="RHEA:47844"/>
        <dbReference type="ChEBI" id="CHEBI:15378"/>
        <dbReference type="ChEBI" id="CHEBI:16526"/>
        <dbReference type="ChEBI" id="CHEBI:33019"/>
        <dbReference type="ChEBI" id="CHEBI:37575"/>
        <dbReference type="ChEBI" id="CHEBI:57841"/>
        <dbReference type="ChEBI" id="CHEBI:62899"/>
        <dbReference type="EC" id="2.5.1.3"/>
    </reaction>
</comment>
<comment type="cofactor">
    <cofactor evidence="1">
        <name>Mg(2+)</name>
        <dbReference type="ChEBI" id="CHEBI:18420"/>
    </cofactor>
</comment>
<evidence type="ECO:0000256" key="12">
    <source>
        <dbReference type="RuleBase" id="RU004253"/>
    </source>
</evidence>
<comment type="function">
    <text evidence="2">Condenses 4-methyl-5-(beta-hydroxyethyl)thiazole monophosphate (THZ-P) and 2-methyl-4-amino-5-hydroxymethyl pyrimidine pyrophosphate (HMP-PP) to form thiamine monophosphate (TMP).</text>
</comment>
<accession>A0A285NY60</accession>
<evidence type="ECO:0000256" key="7">
    <source>
        <dbReference type="ARBA" id="ARBA00022977"/>
    </source>
</evidence>
<keyword evidence="6" id="KW-0460">Magnesium</keyword>
<evidence type="ECO:0000256" key="1">
    <source>
        <dbReference type="ARBA" id="ARBA00001946"/>
    </source>
</evidence>
<dbReference type="PANTHER" id="PTHR20857">
    <property type="entry name" value="THIAMINE-PHOSPHATE PYROPHOSPHORYLASE"/>
    <property type="match status" value="1"/>
</dbReference>
<dbReference type="InterPro" id="IPR034291">
    <property type="entry name" value="TMP_synthase"/>
</dbReference>
<evidence type="ECO:0000259" key="13">
    <source>
        <dbReference type="Pfam" id="PF02581"/>
    </source>
</evidence>
<evidence type="ECO:0000256" key="10">
    <source>
        <dbReference type="ARBA" id="ARBA00047883"/>
    </source>
</evidence>
<gene>
    <name evidence="14" type="ORF">SAMN06265353_1064</name>
</gene>
<comment type="catalytic activity">
    <reaction evidence="8 11">
        <text>4-methyl-5-(2-phosphooxyethyl)-thiazole + 4-amino-2-methyl-5-(diphosphooxymethyl)pyrimidine + H(+) = thiamine phosphate + diphosphate</text>
        <dbReference type="Rhea" id="RHEA:22328"/>
        <dbReference type="ChEBI" id="CHEBI:15378"/>
        <dbReference type="ChEBI" id="CHEBI:33019"/>
        <dbReference type="ChEBI" id="CHEBI:37575"/>
        <dbReference type="ChEBI" id="CHEBI:57841"/>
        <dbReference type="ChEBI" id="CHEBI:58296"/>
        <dbReference type="EC" id="2.5.1.3"/>
    </reaction>
</comment>
<comment type="pathway">
    <text evidence="3 12">Cofactor biosynthesis; thiamine diphosphate biosynthesis; thiamine phosphate from 4-amino-2-methyl-5-diphosphomethylpyrimidine and 4-methyl-5-(2-phosphoethyl)-thiazole: step 1/1.</text>
</comment>
<dbReference type="Proteomes" id="UP000218627">
    <property type="component" value="Unassembled WGS sequence"/>
</dbReference>
<proteinExistence type="inferred from homology"/>
<dbReference type="CDD" id="cd00564">
    <property type="entry name" value="TMP_TenI"/>
    <property type="match status" value="1"/>
</dbReference>
<name>A0A285NY60_9AQUI</name>
<dbReference type="InterPro" id="IPR022998">
    <property type="entry name" value="ThiamineP_synth_TenI"/>
</dbReference>
<dbReference type="EC" id="2.5.1.3" evidence="11"/>
<dbReference type="GO" id="GO:0004789">
    <property type="term" value="F:thiamine-phosphate diphosphorylase activity"/>
    <property type="evidence" value="ECO:0007669"/>
    <property type="project" value="UniProtKB-EC"/>
</dbReference>
<protein>
    <recommendedName>
        <fullName evidence="11">Thiamine-phosphate synthase</fullName>
        <ecNumber evidence="11">2.5.1.3</ecNumber>
    </recommendedName>
    <alternativeName>
        <fullName evidence="11">Thiamine-phosphate pyrophosphorylase</fullName>
    </alternativeName>
</protein>
<dbReference type="Pfam" id="PF02581">
    <property type="entry name" value="TMP-TENI"/>
    <property type="match status" value="1"/>
</dbReference>
<evidence type="ECO:0000256" key="11">
    <source>
        <dbReference type="RuleBase" id="RU003826"/>
    </source>
</evidence>
<dbReference type="EMBL" id="OBEN01000005">
    <property type="protein sequence ID" value="SNZ14379.1"/>
    <property type="molecule type" value="Genomic_DNA"/>
</dbReference>